<organism evidence="1 2">
    <name type="scientific">Elysia crispata</name>
    <name type="common">lettuce slug</name>
    <dbReference type="NCBI Taxonomy" id="231223"/>
    <lineage>
        <taxon>Eukaryota</taxon>
        <taxon>Metazoa</taxon>
        <taxon>Spiralia</taxon>
        <taxon>Lophotrochozoa</taxon>
        <taxon>Mollusca</taxon>
        <taxon>Gastropoda</taxon>
        <taxon>Heterobranchia</taxon>
        <taxon>Euthyneura</taxon>
        <taxon>Panpulmonata</taxon>
        <taxon>Sacoglossa</taxon>
        <taxon>Placobranchoidea</taxon>
        <taxon>Plakobranchidae</taxon>
        <taxon>Elysia</taxon>
    </lineage>
</organism>
<keyword evidence="2" id="KW-1185">Reference proteome</keyword>
<dbReference type="AlphaFoldDB" id="A0AAE0Y416"/>
<dbReference type="Proteomes" id="UP001283361">
    <property type="component" value="Unassembled WGS sequence"/>
</dbReference>
<dbReference type="EMBL" id="JAWDGP010006973">
    <property type="protein sequence ID" value="KAK3732330.1"/>
    <property type="molecule type" value="Genomic_DNA"/>
</dbReference>
<sequence>MLRRRRKWPGVMEQVTAHALEAWAENSCPSKTLNRPFSASECLEDRIVTKELASTVHTVNILSRANNRTAQPRFFYTLELQVPDLSRSSDRQLWLAGPDLSETREE</sequence>
<name>A0AAE0Y416_9GAST</name>
<comment type="caution">
    <text evidence="1">The sequence shown here is derived from an EMBL/GenBank/DDBJ whole genome shotgun (WGS) entry which is preliminary data.</text>
</comment>
<evidence type="ECO:0000313" key="1">
    <source>
        <dbReference type="EMBL" id="KAK3732330.1"/>
    </source>
</evidence>
<proteinExistence type="predicted"/>
<protein>
    <submittedName>
        <fullName evidence="1">Uncharacterized protein</fullName>
    </submittedName>
</protein>
<accession>A0AAE0Y416</accession>
<gene>
    <name evidence="1" type="ORF">RRG08_055913</name>
</gene>
<reference evidence="1" key="1">
    <citation type="journal article" date="2023" name="G3 (Bethesda)">
        <title>A reference genome for the long-term kleptoplast-retaining sea slug Elysia crispata morphotype clarki.</title>
        <authorList>
            <person name="Eastman K.E."/>
            <person name="Pendleton A.L."/>
            <person name="Shaikh M.A."/>
            <person name="Suttiyut T."/>
            <person name="Ogas R."/>
            <person name="Tomko P."/>
            <person name="Gavelis G."/>
            <person name="Widhalm J.R."/>
            <person name="Wisecaver J.H."/>
        </authorList>
    </citation>
    <scope>NUCLEOTIDE SEQUENCE</scope>
    <source>
        <strain evidence="1">ECLA1</strain>
    </source>
</reference>
<evidence type="ECO:0000313" key="2">
    <source>
        <dbReference type="Proteomes" id="UP001283361"/>
    </source>
</evidence>